<dbReference type="GO" id="GO:0004722">
    <property type="term" value="F:protein serine/threonine phosphatase activity"/>
    <property type="evidence" value="ECO:0007669"/>
    <property type="project" value="UniProtKB-EC"/>
</dbReference>
<dbReference type="Proteomes" id="UP000236333">
    <property type="component" value="Unassembled WGS sequence"/>
</dbReference>
<keyword evidence="2" id="KW-0175">Coiled coil</keyword>
<comment type="cofactor">
    <cofactor evidence="1">
        <name>Mg(2+)</name>
        <dbReference type="ChEBI" id="CHEBI:18420"/>
    </cofactor>
</comment>
<evidence type="ECO:0000256" key="3">
    <source>
        <dbReference type="SAM" id="MobiDB-lite"/>
    </source>
</evidence>
<feature type="coiled-coil region" evidence="2">
    <location>
        <begin position="131"/>
        <end position="190"/>
    </location>
</feature>
<proteinExistence type="inferred from homology"/>
<gene>
    <name evidence="5" type="ORF">TSOC_004806</name>
</gene>
<comment type="catalytic activity">
    <reaction evidence="1">
        <text>O-phospho-L-threonyl-[protein] + H2O = L-threonyl-[protein] + phosphate</text>
        <dbReference type="Rhea" id="RHEA:47004"/>
        <dbReference type="Rhea" id="RHEA-COMP:11060"/>
        <dbReference type="Rhea" id="RHEA-COMP:11605"/>
        <dbReference type="ChEBI" id="CHEBI:15377"/>
        <dbReference type="ChEBI" id="CHEBI:30013"/>
        <dbReference type="ChEBI" id="CHEBI:43474"/>
        <dbReference type="ChEBI" id="CHEBI:61977"/>
        <dbReference type="EC" id="3.1.3.16"/>
    </reaction>
</comment>
<protein>
    <recommendedName>
        <fullName evidence="1">Protein phosphatase</fullName>
        <ecNumber evidence="1">3.1.3.16</ecNumber>
    </recommendedName>
</protein>
<evidence type="ECO:0000313" key="5">
    <source>
        <dbReference type="EMBL" id="PNH08619.1"/>
    </source>
</evidence>
<feature type="compositionally biased region" description="Basic and acidic residues" evidence="3">
    <location>
        <begin position="37"/>
        <end position="52"/>
    </location>
</feature>
<name>A0A2J8A7V7_9CHLO</name>
<sequence>MGEMLLQRDAELERLRAALLEAEQRGSQAEVESLGQQERERQQQQHAAKREQQLQASRGKAARAQLQAALAGGTEAQRAEVKASQEAVNQQVRMMEASWRAQLEAGSRSLAEASAEKQRLAAQSTAAAVQVRQQLSELDTLRRELAGAQAAVGALRRAAESSRDSAAAQSAAAQREVQGLAAQVARLQDALQAAGGADPRELLAEAQAAVRAPGSCTACVATLLPRSPAPASSASESAGSLGLLCIANLGDSGVRVVRRGALVLASSPQEHQFNMPYQLAHPDNLPGTDTASDAQMYQLALEPGDVIIIASDGLYDNMWDEQLASLAAAAATPASASAAAPPAAAAQAAAQQLAATLANTAFRHAQDPSFRSPWAVELANQPEVGHAKVHQGRARHS</sequence>
<keyword evidence="6" id="KW-1185">Reference proteome</keyword>
<organism evidence="5 6">
    <name type="scientific">Tetrabaena socialis</name>
    <dbReference type="NCBI Taxonomy" id="47790"/>
    <lineage>
        <taxon>Eukaryota</taxon>
        <taxon>Viridiplantae</taxon>
        <taxon>Chlorophyta</taxon>
        <taxon>core chlorophytes</taxon>
        <taxon>Chlorophyceae</taxon>
        <taxon>CS clade</taxon>
        <taxon>Chlamydomonadales</taxon>
        <taxon>Tetrabaenaceae</taxon>
        <taxon>Tetrabaena</taxon>
    </lineage>
</organism>
<dbReference type="InterPro" id="IPR036457">
    <property type="entry name" value="PPM-type-like_dom_sf"/>
</dbReference>
<keyword evidence="1" id="KW-0460">Magnesium</keyword>
<dbReference type="SUPFAM" id="SSF81606">
    <property type="entry name" value="PP2C-like"/>
    <property type="match status" value="1"/>
</dbReference>
<dbReference type="EC" id="3.1.3.16" evidence="1"/>
<comment type="catalytic activity">
    <reaction evidence="1">
        <text>O-phospho-L-seryl-[protein] + H2O = L-seryl-[protein] + phosphate</text>
        <dbReference type="Rhea" id="RHEA:20629"/>
        <dbReference type="Rhea" id="RHEA-COMP:9863"/>
        <dbReference type="Rhea" id="RHEA-COMP:11604"/>
        <dbReference type="ChEBI" id="CHEBI:15377"/>
        <dbReference type="ChEBI" id="CHEBI:29999"/>
        <dbReference type="ChEBI" id="CHEBI:43474"/>
        <dbReference type="ChEBI" id="CHEBI:83421"/>
        <dbReference type="EC" id="3.1.3.16"/>
    </reaction>
</comment>
<dbReference type="AlphaFoldDB" id="A0A2J8A7V7"/>
<evidence type="ECO:0000256" key="2">
    <source>
        <dbReference type="SAM" id="Coils"/>
    </source>
</evidence>
<keyword evidence="1" id="KW-0378">Hydrolase</keyword>
<dbReference type="InterPro" id="IPR039123">
    <property type="entry name" value="PPTC7"/>
</dbReference>
<keyword evidence="1" id="KW-0904">Protein phosphatase</keyword>
<dbReference type="Pfam" id="PF07228">
    <property type="entry name" value="SpoIIE"/>
    <property type="match status" value="1"/>
</dbReference>
<comment type="caution">
    <text evidence="5">The sequence shown here is derived from an EMBL/GenBank/DDBJ whole genome shotgun (WGS) entry which is preliminary data.</text>
</comment>
<dbReference type="Gene3D" id="3.60.40.10">
    <property type="entry name" value="PPM-type phosphatase domain"/>
    <property type="match status" value="1"/>
</dbReference>
<evidence type="ECO:0000313" key="6">
    <source>
        <dbReference type="Proteomes" id="UP000236333"/>
    </source>
</evidence>
<comment type="similarity">
    <text evidence="1">Belongs to the PP2C family.</text>
</comment>
<dbReference type="PANTHER" id="PTHR12320:SF60">
    <property type="entry name" value="PROTEIN PHOSPHATASE 2C 26-RELATED"/>
    <property type="match status" value="1"/>
</dbReference>
<dbReference type="GO" id="GO:0046872">
    <property type="term" value="F:metal ion binding"/>
    <property type="evidence" value="ECO:0007669"/>
    <property type="project" value="UniProtKB-UniRule"/>
</dbReference>
<dbReference type="PANTHER" id="PTHR12320">
    <property type="entry name" value="PROTEIN PHOSPHATASE 2C"/>
    <property type="match status" value="1"/>
</dbReference>
<dbReference type="OrthoDB" id="515767at2759"/>
<keyword evidence="1" id="KW-0464">Manganese</keyword>
<dbReference type="InterPro" id="IPR001932">
    <property type="entry name" value="PPM-type_phosphatase-like_dom"/>
</dbReference>
<reference evidence="5 6" key="1">
    <citation type="journal article" date="2017" name="Mol. Biol. Evol.">
        <title>The 4-celled Tetrabaena socialis nuclear genome reveals the essential components for genetic control of cell number at the origin of multicellularity in the volvocine lineage.</title>
        <authorList>
            <person name="Featherston J."/>
            <person name="Arakaki Y."/>
            <person name="Hanschen E.R."/>
            <person name="Ferris P.J."/>
            <person name="Michod R.E."/>
            <person name="Olson B.J.S.C."/>
            <person name="Nozaki H."/>
            <person name="Durand P.M."/>
        </authorList>
    </citation>
    <scope>NUCLEOTIDE SEQUENCE [LARGE SCALE GENOMIC DNA]</scope>
    <source>
        <strain evidence="5 6">NIES-571</strain>
    </source>
</reference>
<comment type="cofactor">
    <cofactor evidence="1">
        <name>Mn(2+)</name>
        <dbReference type="ChEBI" id="CHEBI:29035"/>
    </cofactor>
</comment>
<dbReference type="PROSITE" id="PS51746">
    <property type="entry name" value="PPM_2"/>
    <property type="match status" value="1"/>
</dbReference>
<dbReference type="EMBL" id="PGGS01000122">
    <property type="protein sequence ID" value="PNH08619.1"/>
    <property type="molecule type" value="Genomic_DNA"/>
</dbReference>
<keyword evidence="1" id="KW-0479">Metal-binding</keyword>
<evidence type="ECO:0000259" key="4">
    <source>
        <dbReference type="PROSITE" id="PS51746"/>
    </source>
</evidence>
<feature type="domain" description="PPM-type phosphatase" evidence="4">
    <location>
        <begin position="164"/>
        <end position="397"/>
    </location>
</feature>
<accession>A0A2J8A7V7</accession>
<feature type="region of interest" description="Disordered" evidence="3">
    <location>
        <begin position="26"/>
        <end position="60"/>
    </location>
</feature>
<evidence type="ECO:0000256" key="1">
    <source>
        <dbReference type="RuleBase" id="RU366020"/>
    </source>
</evidence>